<dbReference type="InterPro" id="IPR011990">
    <property type="entry name" value="TPR-like_helical_dom_sf"/>
</dbReference>
<reference evidence="2" key="1">
    <citation type="submission" date="2018-05" db="EMBL/GenBank/DDBJ databases">
        <title>Leptospira yasudae sp. nov. and Leptospira stimsonii sp. nov., two pathogenic species of the genus Leptospira isolated from environmental sources.</title>
        <authorList>
            <person name="Casanovas-Massana A."/>
            <person name="Hamond C."/>
            <person name="Santos L.A."/>
            <person name="Hacker K.P."/>
            <person name="Balassiano I."/>
            <person name="Medeiros M.A."/>
            <person name="Reis M.G."/>
            <person name="Ko A.I."/>
            <person name="Wunder E.A."/>
        </authorList>
    </citation>
    <scope>NUCLEOTIDE SEQUENCE [LARGE SCALE GENOMIC DNA]</scope>
    <source>
        <strain evidence="2">Yale</strain>
    </source>
</reference>
<dbReference type="Gene3D" id="1.25.40.10">
    <property type="entry name" value="Tetratricopeptide repeat domain"/>
    <property type="match status" value="1"/>
</dbReference>
<dbReference type="AlphaFoldDB" id="A0A396YU89"/>
<dbReference type="OrthoDB" id="9924266at2"/>
<dbReference type="Pfam" id="PF13424">
    <property type="entry name" value="TPR_12"/>
    <property type="match status" value="1"/>
</dbReference>
<comment type="caution">
    <text evidence="1">The sequence shown here is derived from an EMBL/GenBank/DDBJ whole genome shotgun (WGS) entry which is preliminary data.</text>
</comment>
<accession>A0A396YU89</accession>
<organism evidence="1 2">
    <name type="scientific">Leptospira stimsonii</name>
    <dbReference type="NCBI Taxonomy" id="2202203"/>
    <lineage>
        <taxon>Bacteria</taxon>
        <taxon>Pseudomonadati</taxon>
        <taxon>Spirochaetota</taxon>
        <taxon>Spirochaetia</taxon>
        <taxon>Leptospirales</taxon>
        <taxon>Leptospiraceae</taxon>
        <taxon>Leptospira</taxon>
    </lineage>
</organism>
<proteinExistence type="predicted"/>
<evidence type="ECO:0000313" key="1">
    <source>
        <dbReference type="EMBL" id="RHX85493.1"/>
    </source>
</evidence>
<dbReference type="Proteomes" id="UP000265798">
    <property type="component" value="Unassembled WGS sequence"/>
</dbReference>
<protein>
    <recommendedName>
        <fullName evidence="3">Tetratricopeptide repeat protein</fullName>
    </recommendedName>
</protein>
<dbReference type="SUPFAM" id="SSF48452">
    <property type="entry name" value="TPR-like"/>
    <property type="match status" value="1"/>
</dbReference>
<dbReference type="EMBL" id="QHCT01000009">
    <property type="protein sequence ID" value="RHX85493.1"/>
    <property type="molecule type" value="Genomic_DNA"/>
</dbReference>
<evidence type="ECO:0000313" key="2">
    <source>
        <dbReference type="Proteomes" id="UP000265798"/>
    </source>
</evidence>
<name>A0A396YU89_9LEPT</name>
<evidence type="ECO:0008006" key="3">
    <source>
        <dbReference type="Google" id="ProtNLM"/>
    </source>
</evidence>
<gene>
    <name evidence="1" type="ORF">DLM75_21265</name>
</gene>
<sequence length="202" mass="23450">MKPNTKRISFTILLLAFLEEPLFSEESESRFVYFEESSEETKAQKQKTENSIRKETKAPSKIQYSVEQKEEKAFSSEENFAKSEILKIEEEWNRYSPENLKQLATKLSTLGAIKQKFRDYKTAISFYDQSLSIQDRLGEKESKEYALTLYLKSIAEFRIGKTCQAVTSIQSVIEIYRFLGDMDSAIQAEDSLKKYSGFCLEK</sequence>